<dbReference type="PROSITE" id="PS00238">
    <property type="entry name" value="OPSIN"/>
    <property type="match status" value="1"/>
</dbReference>
<dbReference type="Gene3D" id="1.20.1070.10">
    <property type="entry name" value="Rhodopsin 7-helix transmembrane proteins"/>
    <property type="match status" value="1"/>
</dbReference>
<dbReference type="InterPro" id="IPR027430">
    <property type="entry name" value="Retinal_BS"/>
</dbReference>
<dbReference type="AlphaFoldDB" id="A0A8S4C0I1"/>
<dbReference type="PANTHER" id="PTHR24240">
    <property type="entry name" value="OPSIN"/>
    <property type="match status" value="1"/>
</dbReference>
<keyword evidence="11" id="KW-0675">Receptor</keyword>
<dbReference type="GO" id="GO:0016020">
    <property type="term" value="C:membrane"/>
    <property type="evidence" value="ECO:0007669"/>
    <property type="project" value="UniProtKB-SubCell"/>
</dbReference>
<keyword evidence="10" id="KW-1015">Disulfide bond</keyword>
<keyword evidence="3" id="KW-0716">Sensory transduction</keyword>
<protein>
    <submittedName>
        <fullName evidence="17">(Atlantic silverside) hypothetical protein</fullName>
    </submittedName>
</protein>
<dbReference type="Pfam" id="PF00001">
    <property type="entry name" value="7tm_1"/>
    <property type="match status" value="1"/>
</dbReference>
<comment type="subcellular location">
    <subcellularLocation>
        <location evidence="1">Membrane</location>
        <topology evidence="1">Multi-pass membrane protein</topology>
    </subcellularLocation>
</comment>
<dbReference type="SUPFAM" id="SSF81321">
    <property type="entry name" value="Family A G protein-coupled receptor-like"/>
    <property type="match status" value="1"/>
</dbReference>
<proteinExistence type="predicted"/>
<dbReference type="PRINTS" id="PR00237">
    <property type="entry name" value="GPCRRHODOPSN"/>
</dbReference>
<name>A0A8S4C0I1_9TELE</name>
<dbReference type="GO" id="GO:0007601">
    <property type="term" value="P:visual perception"/>
    <property type="evidence" value="ECO:0007669"/>
    <property type="project" value="InterPro"/>
</dbReference>
<dbReference type="Proteomes" id="UP000677803">
    <property type="component" value="Unassembled WGS sequence"/>
</dbReference>
<dbReference type="CDD" id="cd15074">
    <property type="entry name" value="7tmA_Opsin5_neuropsin"/>
    <property type="match status" value="1"/>
</dbReference>
<sequence length="448" mass="48916">MIVGQRAIDDSWLKHRGWPGSCPPCLARHLASMSLNEDKPALPGRLSQACYMGNASDTSTLFASSISKDKDMLMGSVYSVFCILSLLGNCILLLVAYHKRSTLKPAEFFIINLSISDLGMTLSLFPLAIPSSFAHRWLFGEITCQLYAMCGVLFGLCSLTNLTALSFVCCLKVCLPNYGNKFSPSHARLLVAGVWCYASVFAVGPLAQWGRYGAEPYGTACCIDWHAPNHELSALSYILCLFVFCYALPCTIIFLSYAFILLTVRGSRQAVQQHVSPQTKTTNAHTLIVKLSVAVCIGFLSAWSPYAIVAMWAAFGDATQVPPDSFALAAVFAKSSTIYNPMVYLLCKPNFRECLYRDTSMLRQMIQRGSPQPQERFGSASQRNKDTTASTRFSNGQQESYGACVNCGDNTGLCRVTAPQMTASILTGSPYAEVTVTQLATKPLPDLL</sequence>
<evidence type="ECO:0000313" key="17">
    <source>
        <dbReference type="EMBL" id="CAG6021784.1"/>
    </source>
</evidence>
<evidence type="ECO:0000256" key="6">
    <source>
        <dbReference type="ARBA" id="ARBA00022989"/>
    </source>
</evidence>
<keyword evidence="5" id="KW-0681">Retinal protein</keyword>
<dbReference type="FunFam" id="1.20.1070.10:FF:000219">
    <property type="entry name" value="Opsin 5-like 2"/>
    <property type="match status" value="1"/>
</dbReference>
<dbReference type="GO" id="GO:0009881">
    <property type="term" value="F:photoreceptor activity"/>
    <property type="evidence" value="ECO:0007669"/>
    <property type="project" value="UniProtKB-KW"/>
</dbReference>
<dbReference type="InterPro" id="IPR017452">
    <property type="entry name" value="GPCR_Rhodpsn_7TM"/>
</dbReference>
<keyword evidence="9 15" id="KW-0472">Membrane</keyword>
<evidence type="ECO:0000256" key="3">
    <source>
        <dbReference type="ARBA" id="ARBA00022606"/>
    </source>
</evidence>
<keyword evidence="7" id="KW-0157">Chromophore</keyword>
<dbReference type="InterPro" id="IPR050125">
    <property type="entry name" value="GPCR_opsins"/>
</dbReference>
<evidence type="ECO:0000256" key="1">
    <source>
        <dbReference type="ARBA" id="ARBA00004141"/>
    </source>
</evidence>
<organism evidence="17 18">
    <name type="scientific">Menidia menidia</name>
    <name type="common">Atlantic silverside</name>
    <dbReference type="NCBI Taxonomy" id="238744"/>
    <lineage>
        <taxon>Eukaryota</taxon>
        <taxon>Metazoa</taxon>
        <taxon>Chordata</taxon>
        <taxon>Craniata</taxon>
        <taxon>Vertebrata</taxon>
        <taxon>Euteleostomi</taxon>
        <taxon>Actinopterygii</taxon>
        <taxon>Neopterygii</taxon>
        <taxon>Teleostei</taxon>
        <taxon>Neoteleostei</taxon>
        <taxon>Acanthomorphata</taxon>
        <taxon>Ovalentaria</taxon>
        <taxon>Atherinomorphae</taxon>
        <taxon>Atheriniformes</taxon>
        <taxon>Atherinopsidae</taxon>
        <taxon>Menidiinae</taxon>
        <taxon>Menidia</taxon>
    </lineage>
</organism>
<evidence type="ECO:0000256" key="14">
    <source>
        <dbReference type="SAM" id="MobiDB-lite"/>
    </source>
</evidence>
<feature type="transmembrane region" description="Helical" evidence="15">
    <location>
        <begin position="109"/>
        <end position="134"/>
    </location>
</feature>
<evidence type="ECO:0000256" key="5">
    <source>
        <dbReference type="ARBA" id="ARBA00022925"/>
    </source>
</evidence>
<dbReference type="PROSITE" id="PS50262">
    <property type="entry name" value="G_PROTEIN_RECEP_F1_2"/>
    <property type="match status" value="1"/>
</dbReference>
<gene>
    <name evidence="17" type="ORF">MMEN_LOCUS21976</name>
</gene>
<feature type="transmembrane region" description="Helical" evidence="15">
    <location>
        <begin position="326"/>
        <end position="347"/>
    </location>
</feature>
<reference evidence="17" key="1">
    <citation type="submission" date="2021-05" db="EMBL/GenBank/DDBJ databases">
        <authorList>
            <person name="Tigano A."/>
        </authorList>
    </citation>
    <scope>NUCLEOTIDE SEQUENCE</scope>
</reference>
<feature type="transmembrane region" description="Helical" evidence="15">
    <location>
        <begin position="287"/>
        <end position="314"/>
    </location>
</feature>
<feature type="transmembrane region" description="Helical" evidence="15">
    <location>
        <begin position="146"/>
        <end position="175"/>
    </location>
</feature>
<keyword evidence="4 15" id="KW-0812">Transmembrane</keyword>
<feature type="transmembrane region" description="Helical" evidence="15">
    <location>
        <begin position="77"/>
        <end position="97"/>
    </location>
</feature>
<evidence type="ECO:0000256" key="8">
    <source>
        <dbReference type="ARBA" id="ARBA00023040"/>
    </source>
</evidence>
<feature type="region of interest" description="Disordered" evidence="14">
    <location>
        <begin position="367"/>
        <end position="394"/>
    </location>
</feature>
<comment type="caution">
    <text evidence="17">The sequence shown here is derived from an EMBL/GenBank/DDBJ whole genome shotgun (WGS) entry which is preliminary data.</text>
</comment>
<feature type="domain" description="G-protein coupled receptors family 1 profile" evidence="16">
    <location>
        <begin position="88"/>
        <end position="344"/>
    </location>
</feature>
<evidence type="ECO:0000256" key="7">
    <source>
        <dbReference type="ARBA" id="ARBA00022991"/>
    </source>
</evidence>
<keyword evidence="6 15" id="KW-1133">Transmembrane helix</keyword>
<dbReference type="InterPro" id="IPR000276">
    <property type="entry name" value="GPCR_Rhodpsn"/>
</dbReference>
<keyword evidence="2" id="KW-0600">Photoreceptor protein</keyword>
<keyword evidence="8" id="KW-0297">G-protein coupled receptor</keyword>
<accession>A0A8S4C0I1</accession>
<dbReference type="OrthoDB" id="2101615at2759"/>
<evidence type="ECO:0000256" key="13">
    <source>
        <dbReference type="ARBA" id="ARBA00023224"/>
    </source>
</evidence>
<evidence type="ECO:0000256" key="12">
    <source>
        <dbReference type="ARBA" id="ARBA00023180"/>
    </source>
</evidence>
<dbReference type="InterPro" id="IPR002962">
    <property type="entry name" value="Peropsin"/>
</dbReference>
<feature type="transmembrane region" description="Helical" evidence="15">
    <location>
        <begin position="187"/>
        <end position="207"/>
    </location>
</feature>
<feature type="transmembrane region" description="Helical" evidence="15">
    <location>
        <begin position="234"/>
        <end position="262"/>
    </location>
</feature>
<dbReference type="EMBL" id="CAJRST010041110">
    <property type="protein sequence ID" value="CAG6021784.1"/>
    <property type="molecule type" value="Genomic_DNA"/>
</dbReference>
<evidence type="ECO:0000256" key="2">
    <source>
        <dbReference type="ARBA" id="ARBA00022543"/>
    </source>
</evidence>
<dbReference type="GO" id="GO:0004930">
    <property type="term" value="F:G protein-coupled receptor activity"/>
    <property type="evidence" value="ECO:0007669"/>
    <property type="project" value="UniProtKB-KW"/>
</dbReference>
<dbReference type="PRINTS" id="PR01244">
    <property type="entry name" value="PEROPSIN"/>
</dbReference>
<dbReference type="GO" id="GO:0007602">
    <property type="term" value="P:phototransduction"/>
    <property type="evidence" value="ECO:0007669"/>
    <property type="project" value="UniProtKB-KW"/>
</dbReference>
<evidence type="ECO:0000256" key="4">
    <source>
        <dbReference type="ARBA" id="ARBA00022692"/>
    </source>
</evidence>
<evidence type="ECO:0000256" key="11">
    <source>
        <dbReference type="ARBA" id="ARBA00023170"/>
    </source>
</evidence>
<keyword evidence="12" id="KW-0325">Glycoprotein</keyword>
<evidence type="ECO:0000256" key="10">
    <source>
        <dbReference type="ARBA" id="ARBA00023157"/>
    </source>
</evidence>
<keyword evidence="13" id="KW-0807">Transducer</keyword>
<evidence type="ECO:0000313" key="18">
    <source>
        <dbReference type="Proteomes" id="UP000677803"/>
    </source>
</evidence>
<evidence type="ECO:0000259" key="16">
    <source>
        <dbReference type="PROSITE" id="PS50262"/>
    </source>
</evidence>
<evidence type="ECO:0000256" key="15">
    <source>
        <dbReference type="SAM" id="Phobius"/>
    </source>
</evidence>
<keyword evidence="18" id="KW-1185">Reference proteome</keyword>
<evidence type="ECO:0000256" key="9">
    <source>
        <dbReference type="ARBA" id="ARBA00023136"/>
    </source>
</evidence>